<dbReference type="RefSeq" id="WP_123208763.1">
    <property type="nucleotide sequence ID" value="NZ_JBHTHO010000023.1"/>
</dbReference>
<evidence type="ECO:0000313" key="2">
    <source>
        <dbReference type="Proteomes" id="UP000269591"/>
    </source>
</evidence>
<organism evidence="1 2">
    <name type="scientific">Slackia equolifaciens</name>
    <dbReference type="NCBI Taxonomy" id="498718"/>
    <lineage>
        <taxon>Bacteria</taxon>
        <taxon>Bacillati</taxon>
        <taxon>Actinomycetota</taxon>
        <taxon>Coriobacteriia</taxon>
        <taxon>Eggerthellales</taxon>
        <taxon>Eggerthellaceae</taxon>
        <taxon>Slackia</taxon>
    </lineage>
</organism>
<protein>
    <submittedName>
        <fullName evidence="1">Uncharacterized protein</fullName>
    </submittedName>
</protein>
<reference evidence="2" key="1">
    <citation type="submission" date="2018-05" db="EMBL/GenBank/DDBJ databases">
        <title>Genome Sequencing of selected type strains of the family Eggerthellaceae.</title>
        <authorList>
            <person name="Danylec N."/>
            <person name="Stoll D.A."/>
            <person name="Doetsch A."/>
            <person name="Huch M."/>
        </authorList>
    </citation>
    <scope>NUCLEOTIDE SEQUENCE [LARGE SCALE GENOMIC DNA]</scope>
    <source>
        <strain evidence="2">DSM 24851</strain>
    </source>
</reference>
<gene>
    <name evidence="1" type="ORF">DMP06_05595</name>
</gene>
<name>A0A3N0AZC8_9ACTN</name>
<sequence length="153" mass="15817">MIRLAKTLIGLALVAVVGIGAFSLFSGSSFFDDAVDQATASVTNAAIDASGIKETIQNALDANAESIASALGVSVQDARDMISNLDVASWQATSLPSDAQASGSYSASFDGASANITTYENPSYITVEAYGQSLTLSVPESAQEYVPYLAYLQ</sequence>
<comment type="caution">
    <text evidence="1">The sequence shown here is derived from an EMBL/GenBank/DDBJ whole genome shotgun (WGS) entry which is preliminary data.</text>
</comment>
<accession>A0A3N0AZC8</accession>
<proteinExistence type="predicted"/>
<evidence type="ECO:0000313" key="1">
    <source>
        <dbReference type="EMBL" id="RNL40213.1"/>
    </source>
</evidence>
<dbReference type="Proteomes" id="UP000269591">
    <property type="component" value="Unassembled WGS sequence"/>
</dbReference>
<dbReference type="AlphaFoldDB" id="A0A3N0AZC8"/>
<dbReference type="OrthoDB" id="3176775at2"/>
<keyword evidence="2" id="KW-1185">Reference proteome</keyword>
<dbReference type="EMBL" id="QIBX01000008">
    <property type="protein sequence ID" value="RNL40213.1"/>
    <property type="molecule type" value="Genomic_DNA"/>
</dbReference>